<dbReference type="PANTHER" id="PTHR30250:SF26">
    <property type="entry name" value="PSMA PROTEIN"/>
    <property type="match status" value="1"/>
</dbReference>
<feature type="transmembrane region" description="Helical" evidence="6">
    <location>
        <begin position="12"/>
        <end position="33"/>
    </location>
</feature>
<dbReference type="Pfam" id="PF01943">
    <property type="entry name" value="Polysacc_synt"/>
    <property type="match status" value="1"/>
</dbReference>
<gene>
    <name evidence="7" type="ORF">QX99_00256</name>
</gene>
<feature type="transmembrane region" description="Helical" evidence="6">
    <location>
        <begin position="461"/>
        <end position="479"/>
    </location>
</feature>
<evidence type="ECO:0000256" key="5">
    <source>
        <dbReference type="ARBA" id="ARBA00023136"/>
    </source>
</evidence>
<comment type="caution">
    <text evidence="7">The sequence shown here is derived from an EMBL/GenBank/DDBJ whole genome shotgun (WGS) entry which is preliminary data.</text>
</comment>
<keyword evidence="3 6" id="KW-0812">Transmembrane</keyword>
<feature type="transmembrane region" description="Helical" evidence="6">
    <location>
        <begin position="308"/>
        <end position="330"/>
    </location>
</feature>
<protein>
    <submittedName>
        <fullName evidence="7">Polysaccharide biosynthesis protein</fullName>
    </submittedName>
</protein>
<dbReference type="PANTHER" id="PTHR30250">
    <property type="entry name" value="PST FAMILY PREDICTED COLANIC ACID TRANSPORTER"/>
    <property type="match status" value="1"/>
</dbReference>
<feature type="transmembrane region" description="Helical" evidence="6">
    <location>
        <begin position="82"/>
        <end position="102"/>
    </location>
</feature>
<name>A0A0D1LW06_9LACO</name>
<proteinExistence type="predicted"/>
<accession>A0A0D1LW06</accession>
<reference evidence="7 8" key="1">
    <citation type="journal article" date="2015" name="Microbiology (Mosc.)">
        <title>Genomics of the Weissella cibaria species with an examination of its metabolic traits.</title>
        <authorList>
            <person name="Lynch K.M."/>
            <person name="Lucid A."/>
            <person name="Arendt E.K."/>
            <person name="Sleator R.D."/>
            <person name="Lucey B."/>
            <person name="Coffey A."/>
        </authorList>
    </citation>
    <scope>NUCLEOTIDE SEQUENCE [LARGE SCALE GENOMIC DNA]</scope>
    <source>
        <strain evidence="7 8">MG1</strain>
    </source>
</reference>
<feature type="transmembrane region" description="Helical" evidence="6">
    <location>
        <begin position="258"/>
        <end position="281"/>
    </location>
</feature>
<organism evidence="7 8">
    <name type="scientific">Weissella cibaria</name>
    <dbReference type="NCBI Taxonomy" id="137591"/>
    <lineage>
        <taxon>Bacteria</taxon>
        <taxon>Bacillati</taxon>
        <taxon>Bacillota</taxon>
        <taxon>Bacilli</taxon>
        <taxon>Lactobacillales</taxon>
        <taxon>Lactobacillaceae</taxon>
        <taxon>Weissella</taxon>
    </lineage>
</organism>
<feature type="transmembrane region" description="Helical" evidence="6">
    <location>
        <begin position="369"/>
        <end position="389"/>
    </location>
</feature>
<dbReference type="AlphaFoldDB" id="A0A0D1LW06"/>
<feature type="transmembrane region" description="Helical" evidence="6">
    <location>
        <begin position="336"/>
        <end position="357"/>
    </location>
</feature>
<feature type="transmembrane region" description="Helical" evidence="6">
    <location>
        <begin position="122"/>
        <end position="146"/>
    </location>
</feature>
<sequence length="510" mass="57317">MQRKLGAILSYINVIVQNGVYLLYTPFLIHFLGQKQFGIYQLSSQIVSALGMLALGFSGAYVRFYWIEKRKSELHLSRLNGLYLLIFCCSALAAISAGIILMNNPQAIFNTNYSDGEVNAVSQMLMIMSINVGINFISSVFNSYILACEKFIFQQSRVFVSTLMQPVVIITLLALGFGVVYVATVQLIFSIGIMLLNIRYAIKSLHMLFSFGKGQVKLLKSISIFSGYILINQIVDFINNSVPGLIIGKVLDPVSVAIYAIAIQIRTVFYQLSVALSSVFVPKMNELVMGRDNDGLNYYLIRVGRIQYTLLTFILGGFIVLGKEFLHIWVGEGFELSYWIIISMVLPVIIPLSQNLGIEIQRAKNLHRFRSVVMAIFAVMNVLLTYLAVLNWGVIASGVGYIVGIAFANIIAVNIYNQKVVGLNMIAFWQNIIRISYVPIITTFGVLVFKSMVSFQGVSGIIYIGIAYTTMFSVLSYLFSLNDLEKKYINELVYKILYFRKRTTFNDDNY</sequence>
<feature type="transmembrane region" description="Helical" evidence="6">
    <location>
        <begin position="428"/>
        <end position="449"/>
    </location>
</feature>
<keyword evidence="2" id="KW-1003">Cell membrane</keyword>
<dbReference type="Proteomes" id="UP000032287">
    <property type="component" value="Unassembled WGS sequence"/>
</dbReference>
<evidence type="ECO:0000256" key="6">
    <source>
        <dbReference type="SAM" id="Phobius"/>
    </source>
</evidence>
<evidence type="ECO:0000313" key="7">
    <source>
        <dbReference type="EMBL" id="KIU22747.1"/>
    </source>
</evidence>
<evidence type="ECO:0000256" key="2">
    <source>
        <dbReference type="ARBA" id="ARBA00022475"/>
    </source>
</evidence>
<keyword evidence="5 6" id="KW-0472">Membrane</keyword>
<dbReference type="EMBL" id="JWHU01000001">
    <property type="protein sequence ID" value="KIU22747.1"/>
    <property type="molecule type" value="Genomic_DNA"/>
</dbReference>
<feature type="transmembrane region" description="Helical" evidence="6">
    <location>
        <begin position="39"/>
        <end position="62"/>
    </location>
</feature>
<evidence type="ECO:0000256" key="3">
    <source>
        <dbReference type="ARBA" id="ARBA00022692"/>
    </source>
</evidence>
<dbReference type="InterPro" id="IPR050833">
    <property type="entry name" value="Poly_Biosynth_Transport"/>
</dbReference>
<comment type="subcellular location">
    <subcellularLocation>
        <location evidence="1">Cell membrane</location>
        <topology evidence="1">Multi-pass membrane protein</topology>
    </subcellularLocation>
</comment>
<keyword evidence="4 6" id="KW-1133">Transmembrane helix</keyword>
<evidence type="ECO:0000313" key="8">
    <source>
        <dbReference type="Proteomes" id="UP000032287"/>
    </source>
</evidence>
<dbReference type="STRING" id="137591.AO080_03135"/>
<dbReference type="PATRIC" id="fig|137591.25.peg.252"/>
<evidence type="ECO:0000256" key="4">
    <source>
        <dbReference type="ARBA" id="ARBA00022989"/>
    </source>
</evidence>
<evidence type="ECO:0000256" key="1">
    <source>
        <dbReference type="ARBA" id="ARBA00004651"/>
    </source>
</evidence>
<keyword evidence="8" id="KW-1185">Reference proteome</keyword>
<dbReference type="GO" id="GO:0005886">
    <property type="term" value="C:plasma membrane"/>
    <property type="evidence" value="ECO:0007669"/>
    <property type="project" value="UniProtKB-SubCell"/>
</dbReference>
<dbReference type="InterPro" id="IPR002797">
    <property type="entry name" value="Polysacc_synth"/>
</dbReference>
<dbReference type="RefSeq" id="WP_052497267.1">
    <property type="nucleotide sequence ID" value="NZ_JALOCT010000002.1"/>
</dbReference>
<feature type="transmembrane region" description="Helical" evidence="6">
    <location>
        <begin position="395"/>
        <end position="416"/>
    </location>
</feature>